<accession>A0ABW1UKE4</accession>
<keyword evidence="1" id="KW-1133">Transmembrane helix</keyword>
<feature type="transmembrane region" description="Helical" evidence="1">
    <location>
        <begin position="6"/>
        <end position="26"/>
    </location>
</feature>
<protein>
    <recommendedName>
        <fullName evidence="4">Integral membrane protein</fullName>
    </recommendedName>
</protein>
<feature type="transmembrane region" description="Helical" evidence="1">
    <location>
        <begin position="33"/>
        <end position="53"/>
    </location>
</feature>
<dbReference type="EMBL" id="JBHSSM010000007">
    <property type="protein sequence ID" value="MFC6314405.1"/>
    <property type="molecule type" value="Genomic_DNA"/>
</dbReference>
<sequence>MLELAVEIFAVVTLALFILIEVNFRLPQRLFEFCALGYIMGGLILFAALVFLIPGAKRYLIVVDFGILLIGTRLCLRYQQRY</sequence>
<evidence type="ECO:0000313" key="2">
    <source>
        <dbReference type="EMBL" id="MFC6314405.1"/>
    </source>
</evidence>
<organism evidence="2 3">
    <name type="scientific">Lapidilactobacillus achengensis</name>
    <dbReference type="NCBI Taxonomy" id="2486000"/>
    <lineage>
        <taxon>Bacteria</taxon>
        <taxon>Bacillati</taxon>
        <taxon>Bacillota</taxon>
        <taxon>Bacilli</taxon>
        <taxon>Lactobacillales</taxon>
        <taxon>Lactobacillaceae</taxon>
        <taxon>Lapidilactobacillus</taxon>
    </lineage>
</organism>
<keyword evidence="3" id="KW-1185">Reference proteome</keyword>
<evidence type="ECO:0000313" key="3">
    <source>
        <dbReference type="Proteomes" id="UP001596310"/>
    </source>
</evidence>
<keyword evidence="1" id="KW-0472">Membrane</keyword>
<comment type="caution">
    <text evidence="2">The sequence shown here is derived from an EMBL/GenBank/DDBJ whole genome shotgun (WGS) entry which is preliminary data.</text>
</comment>
<feature type="transmembrane region" description="Helical" evidence="1">
    <location>
        <begin position="59"/>
        <end position="76"/>
    </location>
</feature>
<gene>
    <name evidence="2" type="ORF">ACFQHW_02345</name>
</gene>
<dbReference type="Proteomes" id="UP001596310">
    <property type="component" value="Unassembled WGS sequence"/>
</dbReference>
<proteinExistence type="predicted"/>
<evidence type="ECO:0000256" key="1">
    <source>
        <dbReference type="SAM" id="Phobius"/>
    </source>
</evidence>
<name>A0ABW1UKE4_9LACO</name>
<keyword evidence="1" id="KW-0812">Transmembrane</keyword>
<evidence type="ECO:0008006" key="4">
    <source>
        <dbReference type="Google" id="ProtNLM"/>
    </source>
</evidence>
<dbReference type="RefSeq" id="WP_125599589.1">
    <property type="nucleotide sequence ID" value="NZ_JBHSSM010000007.1"/>
</dbReference>
<reference evidence="3" key="1">
    <citation type="journal article" date="2019" name="Int. J. Syst. Evol. Microbiol.">
        <title>The Global Catalogue of Microorganisms (GCM) 10K type strain sequencing project: providing services to taxonomists for standard genome sequencing and annotation.</title>
        <authorList>
            <consortium name="The Broad Institute Genomics Platform"/>
            <consortium name="The Broad Institute Genome Sequencing Center for Infectious Disease"/>
            <person name="Wu L."/>
            <person name="Ma J."/>
        </authorList>
    </citation>
    <scope>NUCLEOTIDE SEQUENCE [LARGE SCALE GENOMIC DNA]</scope>
    <source>
        <strain evidence="3">CCM 8897</strain>
    </source>
</reference>